<proteinExistence type="predicted"/>
<reference evidence="4" key="1">
    <citation type="journal article" date="2017" name="Nat. Commun.">
        <title>The asparagus genome sheds light on the origin and evolution of a young Y chromosome.</title>
        <authorList>
            <person name="Harkess A."/>
            <person name="Zhou J."/>
            <person name="Xu C."/>
            <person name="Bowers J.E."/>
            <person name="Van der Hulst R."/>
            <person name="Ayyampalayam S."/>
            <person name="Mercati F."/>
            <person name="Riccardi P."/>
            <person name="McKain M.R."/>
            <person name="Kakrana A."/>
            <person name="Tang H."/>
            <person name="Ray J."/>
            <person name="Groenendijk J."/>
            <person name="Arikit S."/>
            <person name="Mathioni S.M."/>
            <person name="Nakano M."/>
            <person name="Shan H."/>
            <person name="Telgmann-Rauber A."/>
            <person name="Kanno A."/>
            <person name="Yue Z."/>
            <person name="Chen H."/>
            <person name="Li W."/>
            <person name="Chen Y."/>
            <person name="Xu X."/>
            <person name="Zhang Y."/>
            <person name="Luo S."/>
            <person name="Chen H."/>
            <person name="Gao J."/>
            <person name="Mao Z."/>
            <person name="Pires J.C."/>
            <person name="Luo M."/>
            <person name="Kudrna D."/>
            <person name="Wing R.A."/>
            <person name="Meyers B.C."/>
            <person name="Yi K."/>
            <person name="Kong H."/>
            <person name="Lavrijsen P."/>
            <person name="Sunseri F."/>
            <person name="Falavigna A."/>
            <person name="Ye Y."/>
            <person name="Leebens-Mack J.H."/>
            <person name="Chen G."/>
        </authorList>
    </citation>
    <scope>NUCLEOTIDE SEQUENCE [LARGE SCALE GENOMIC DNA]</scope>
    <source>
        <strain evidence="4">cv. DH0086</strain>
    </source>
</reference>
<sequence length="133" mass="14752">MSMLNNIPPLLAPNQSSPLGGNPISPNVDKGVSDFEDLDEPRPRKRSNKVVGKRPMSQSAKSHVNSRGVPDMRWLPKHDDVLCWCVLLLHGVKIVTYIAPIFIWDSIVKILSGNNIDAFFDGSDNTLYINSIV</sequence>
<evidence type="ECO:0000313" key="3">
    <source>
        <dbReference type="EMBL" id="ONK64850.1"/>
    </source>
</evidence>
<name>A0A5P1ELC6_ASPOF</name>
<feature type="compositionally biased region" description="Basic residues" evidence="1">
    <location>
        <begin position="43"/>
        <end position="52"/>
    </location>
</feature>
<feature type="transmembrane region" description="Helical" evidence="2">
    <location>
        <begin position="81"/>
        <end position="104"/>
    </location>
</feature>
<accession>A0A5P1ELC6</accession>
<feature type="region of interest" description="Disordered" evidence="1">
    <location>
        <begin position="1"/>
        <end position="69"/>
    </location>
</feature>
<protein>
    <submittedName>
        <fullName evidence="3">Uncharacterized protein</fullName>
    </submittedName>
</protein>
<evidence type="ECO:0000256" key="2">
    <source>
        <dbReference type="SAM" id="Phobius"/>
    </source>
</evidence>
<keyword evidence="2" id="KW-0472">Membrane</keyword>
<feature type="compositionally biased region" description="Polar residues" evidence="1">
    <location>
        <begin position="56"/>
        <end position="65"/>
    </location>
</feature>
<dbReference type="EMBL" id="CM007387">
    <property type="protein sequence ID" value="ONK64850.1"/>
    <property type="molecule type" value="Genomic_DNA"/>
</dbReference>
<gene>
    <name evidence="3" type="ORF">A4U43_C07F30630</name>
</gene>
<dbReference type="Proteomes" id="UP000243459">
    <property type="component" value="Chromosome 7"/>
</dbReference>
<dbReference type="AlphaFoldDB" id="A0A5P1ELC6"/>
<evidence type="ECO:0000313" key="4">
    <source>
        <dbReference type="Proteomes" id="UP000243459"/>
    </source>
</evidence>
<keyword evidence="2" id="KW-0812">Transmembrane</keyword>
<keyword evidence="2" id="KW-1133">Transmembrane helix</keyword>
<organism evidence="3 4">
    <name type="scientific">Asparagus officinalis</name>
    <name type="common">Garden asparagus</name>
    <dbReference type="NCBI Taxonomy" id="4686"/>
    <lineage>
        <taxon>Eukaryota</taxon>
        <taxon>Viridiplantae</taxon>
        <taxon>Streptophyta</taxon>
        <taxon>Embryophyta</taxon>
        <taxon>Tracheophyta</taxon>
        <taxon>Spermatophyta</taxon>
        <taxon>Magnoliopsida</taxon>
        <taxon>Liliopsida</taxon>
        <taxon>Asparagales</taxon>
        <taxon>Asparagaceae</taxon>
        <taxon>Asparagoideae</taxon>
        <taxon>Asparagus</taxon>
    </lineage>
</organism>
<keyword evidence="4" id="KW-1185">Reference proteome</keyword>
<evidence type="ECO:0000256" key="1">
    <source>
        <dbReference type="SAM" id="MobiDB-lite"/>
    </source>
</evidence>
<dbReference type="Gramene" id="ONK64850">
    <property type="protein sequence ID" value="ONK64850"/>
    <property type="gene ID" value="A4U43_C07F30630"/>
</dbReference>